<feature type="domain" description="GCVT N-terminal" evidence="2">
    <location>
        <begin position="25"/>
        <end position="130"/>
    </location>
</feature>
<comment type="caution">
    <text evidence="4">The sequence shown here is derived from an EMBL/GenBank/DDBJ whole genome shotgun (WGS) entry which is preliminary data.</text>
</comment>
<sequence length="307" mass="33216">MTTPASAPPSPPAPPAPMHVWLEHRGVIGLEGPDAADFLQGLVSNDVSHVSPQNAIWAAFLTPQGKYLHDFFIAQNDARLLIDCDAGRLGDLLRRLSMYKLRADVTLSDLSDRFAVGVGIGAAASAILNLNEDVGATIAMNDAIAFVDPRHRQLGCRIIAPKTNLNILNDAGIPSGKFDDYETLRISLGIPDGPRDLRVEKSILLENGFDELHGIDWDKGCYMGQELTARTKYRGLVRKRLMPVAIDGPAPAPGTPIMAGDREAGEMRTHAGDMGLALLRLEFVAEDVPLIAGSARLSPRKPEWAEF</sequence>
<feature type="domain" description="CAF17 C-terminal" evidence="3">
    <location>
        <begin position="238"/>
        <end position="306"/>
    </location>
</feature>
<dbReference type="InterPro" id="IPR027266">
    <property type="entry name" value="TrmE/GcvT-like"/>
</dbReference>
<keyword evidence="1" id="KW-0809">Transit peptide</keyword>
<evidence type="ECO:0000313" key="4">
    <source>
        <dbReference type="EMBL" id="TCS62613.1"/>
    </source>
</evidence>
<protein>
    <submittedName>
        <fullName evidence="4">Uncharacterized protein</fullName>
    </submittedName>
</protein>
<dbReference type="PANTHER" id="PTHR22602:SF0">
    <property type="entry name" value="TRANSFERASE CAF17, MITOCHONDRIAL-RELATED"/>
    <property type="match status" value="1"/>
</dbReference>
<dbReference type="AlphaFoldDB" id="A0A4R3JC12"/>
<dbReference type="RefSeq" id="WP_132939059.1">
    <property type="nucleotide sequence ID" value="NZ_CP119676.1"/>
</dbReference>
<evidence type="ECO:0000313" key="5">
    <source>
        <dbReference type="Proteomes" id="UP000295304"/>
    </source>
</evidence>
<dbReference type="EMBL" id="SLZW01000005">
    <property type="protein sequence ID" value="TCS62613.1"/>
    <property type="molecule type" value="Genomic_DNA"/>
</dbReference>
<dbReference type="InterPro" id="IPR006222">
    <property type="entry name" value="GCVT_N"/>
</dbReference>
<dbReference type="Pfam" id="PF25455">
    <property type="entry name" value="Beta-barrel_CAF17_C"/>
    <property type="match status" value="1"/>
</dbReference>
<dbReference type="GO" id="GO:0016226">
    <property type="term" value="P:iron-sulfur cluster assembly"/>
    <property type="evidence" value="ECO:0007669"/>
    <property type="project" value="TreeGrafter"/>
</dbReference>
<dbReference type="Gene3D" id="3.30.1360.120">
    <property type="entry name" value="Probable tRNA modification gtpase trme, domain 1"/>
    <property type="match status" value="1"/>
</dbReference>
<name>A0A4R3JC12_9PROT</name>
<dbReference type="OrthoDB" id="9796287at2"/>
<proteinExistence type="predicted"/>
<dbReference type="NCBIfam" id="TIGR03317">
    <property type="entry name" value="ygfZ_signature"/>
    <property type="match status" value="1"/>
</dbReference>
<dbReference type="Pfam" id="PF01571">
    <property type="entry name" value="GCV_T"/>
    <property type="match status" value="1"/>
</dbReference>
<dbReference type="InterPro" id="IPR057460">
    <property type="entry name" value="CAF17_C"/>
</dbReference>
<evidence type="ECO:0000259" key="3">
    <source>
        <dbReference type="Pfam" id="PF25455"/>
    </source>
</evidence>
<keyword evidence="5" id="KW-1185">Reference proteome</keyword>
<organism evidence="4 5">
    <name type="scientific">Varunaivibrio sulfuroxidans</name>
    <dbReference type="NCBI Taxonomy" id="1773489"/>
    <lineage>
        <taxon>Bacteria</taxon>
        <taxon>Pseudomonadati</taxon>
        <taxon>Pseudomonadota</taxon>
        <taxon>Alphaproteobacteria</taxon>
        <taxon>Rhodospirillales</taxon>
        <taxon>Magnetovibrionaceae</taxon>
        <taxon>Varunaivibrio</taxon>
    </lineage>
</organism>
<dbReference type="PANTHER" id="PTHR22602">
    <property type="entry name" value="TRANSFERASE CAF17, MITOCHONDRIAL-RELATED"/>
    <property type="match status" value="1"/>
</dbReference>
<dbReference type="InterPro" id="IPR045179">
    <property type="entry name" value="YgfZ/GcvT"/>
</dbReference>
<reference evidence="4 5" key="1">
    <citation type="submission" date="2019-03" db="EMBL/GenBank/DDBJ databases">
        <title>Genomic Encyclopedia of Type Strains, Phase IV (KMG-IV): sequencing the most valuable type-strain genomes for metagenomic binning, comparative biology and taxonomic classification.</title>
        <authorList>
            <person name="Goeker M."/>
        </authorList>
    </citation>
    <scope>NUCLEOTIDE SEQUENCE [LARGE SCALE GENOMIC DNA]</scope>
    <source>
        <strain evidence="4 5">DSM 101688</strain>
    </source>
</reference>
<gene>
    <name evidence="4" type="ORF">EDD55_105160</name>
</gene>
<evidence type="ECO:0000259" key="2">
    <source>
        <dbReference type="Pfam" id="PF01571"/>
    </source>
</evidence>
<dbReference type="SUPFAM" id="SSF103025">
    <property type="entry name" value="Folate-binding domain"/>
    <property type="match status" value="1"/>
</dbReference>
<accession>A0A4R3JC12</accession>
<dbReference type="InterPro" id="IPR017703">
    <property type="entry name" value="YgfZ/GCV_T_CS"/>
</dbReference>
<dbReference type="Proteomes" id="UP000295304">
    <property type="component" value="Unassembled WGS sequence"/>
</dbReference>
<evidence type="ECO:0000256" key="1">
    <source>
        <dbReference type="ARBA" id="ARBA00022946"/>
    </source>
</evidence>